<proteinExistence type="predicted"/>
<dbReference type="Pfam" id="PF12705">
    <property type="entry name" value="PDDEXK_1"/>
    <property type="match status" value="1"/>
</dbReference>
<dbReference type="InterPro" id="IPR011604">
    <property type="entry name" value="PDDEXK-like_dom_sf"/>
</dbReference>
<organism evidence="2">
    <name type="scientific">Palpitomonas bilix</name>
    <dbReference type="NCBI Taxonomy" id="652834"/>
    <lineage>
        <taxon>Eukaryota</taxon>
        <taxon>Eukaryota incertae sedis</taxon>
    </lineage>
</organism>
<feature type="domain" description="PD-(D/E)XK endonuclease-like" evidence="1">
    <location>
        <begin position="11"/>
        <end position="281"/>
    </location>
</feature>
<protein>
    <recommendedName>
        <fullName evidence="1">PD-(D/E)XK endonuclease-like domain-containing protein</fullName>
    </recommendedName>
</protein>
<dbReference type="EMBL" id="HBIB01049126">
    <property type="protein sequence ID" value="CAE0270023.1"/>
    <property type="molecule type" value="Transcribed_RNA"/>
</dbReference>
<name>A0A7S3LX16_9EUKA</name>
<sequence length="303" mass="34381">MLYAMKHYVSLDQLVGTIVHRSLQQYFDIFLRRGTSQAAWTDVKKEARNMLQRSCENTIAAMQGKRPLPKHSNVVLEAMIPLQGARILGHTEAEDTLRESLGPAIHSASERIQDCLDSFWASELNEVVLKEKNIEVIFNGELQSSTYYVCENDIKIYFAVDLALRHEGVPIFLDWTTNPHENSDLLHAQLTLYDYLTKAKGKVADDEDSVLCSFDLSSGKMKLYEHDRSTDSLEGALSDSVSRMKETLVQGDFYQNSMDLDQAIPTEDHTKCALCPFQHVCSSTRFGKLSLSMLKDVEEKYQL</sequence>
<dbReference type="InterPro" id="IPR038726">
    <property type="entry name" value="PDDEXK_AddAB-type"/>
</dbReference>
<accession>A0A7S3LX16</accession>
<dbReference type="AlphaFoldDB" id="A0A7S3LX16"/>
<reference evidence="2" key="1">
    <citation type="submission" date="2021-01" db="EMBL/GenBank/DDBJ databases">
        <authorList>
            <person name="Corre E."/>
            <person name="Pelletier E."/>
            <person name="Niang G."/>
            <person name="Scheremetjew M."/>
            <person name="Finn R."/>
            <person name="Kale V."/>
            <person name="Holt S."/>
            <person name="Cochrane G."/>
            <person name="Meng A."/>
            <person name="Brown T."/>
            <person name="Cohen L."/>
        </authorList>
    </citation>
    <scope>NUCLEOTIDE SEQUENCE</scope>
    <source>
        <strain evidence="2">NIES-2562</strain>
    </source>
</reference>
<evidence type="ECO:0000259" key="1">
    <source>
        <dbReference type="Pfam" id="PF12705"/>
    </source>
</evidence>
<dbReference type="Gene3D" id="3.90.320.10">
    <property type="match status" value="1"/>
</dbReference>
<gene>
    <name evidence="2" type="ORF">PBIL07802_LOCUS32376</name>
</gene>
<evidence type="ECO:0000313" key="2">
    <source>
        <dbReference type="EMBL" id="CAE0270023.1"/>
    </source>
</evidence>